<dbReference type="GO" id="GO:0004553">
    <property type="term" value="F:hydrolase activity, hydrolyzing O-glycosyl compounds"/>
    <property type="evidence" value="ECO:0007669"/>
    <property type="project" value="InterPro"/>
</dbReference>
<dbReference type="CDD" id="cd08998">
    <property type="entry name" value="GH43_Arb43a-like"/>
    <property type="match status" value="1"/>
</dbReference>
<dbReference type="InterPro" id="IPR006710">
    <property type="entry name" value="Glyco_hydro_43"/>
</dbReference>
<feature type="site" description="Important for catalytic activity, responsible for pKa modulation of the active site Glu and correct orientation of both the proton donor and substrate" evidence="5">
    <location>
        <position position="84"/>
    </location>
</feature>
<dbReference type="GO" id="GO:0005975">
    <property type="term" value="P:carbohydrate metabolic process"/>
    <property type="evidence" value="ECO:0007669"/>
    <property type="project" value="InterPro"/>
</dbReference>
<dbReference type="InterPro" id="IPR023296">
    <property type="entry name" value="Glyco_hydro_beta-prop_sf"/>
</dbReference>
<feature type="non-terminal residue" evidence="7">
    <location>
        <position position="1"/>
    </location>
</feature>
<organism evidence="7 8">
    <name type="scientific">Salibacterium salarium</name>
    <dbReference type="NCBI Taxonomy" id="284579"/>
    <lineage>
        <taxon>Bacteria</taxon>
        <taxon>Bacillati</taxon>
        <taxon>Bacillota</taxon>
        <taxon>Bacilli</taxon>
        <taxon>Bacillales</taxon>
        <taxon>Bacillaceae</taxon>
    </lineage>
</organism>
<comment type="caution">
    <text evidence="7">The sequence shown here is derived from an EMBL/GenBank/DDBJ whole genome shotgun (WGS) entry which is preliminary data.</text>
</comment>
<dbReference type="PANTHER" id="PTHR43301:SF3">
    <property type="entry name" value="ARABINAN ENDO-1,5-ALPHA-L-ARABINOSIDASE A-RELATED"/>
    <property type="match status" value="1"/>
</dbReference>
<accession>A0A3R9QEE7</accession>
<keyword evidence="4 6" id="KW-0326">Glycosidase</keyword>
<comment type="pathway">
    <text evidence="1">Glycan metabolism; L-arabinan degradation.</text>
</comment>
<evidence type="ECO:0000256" key="2">
    <source>
        <dbReference type="ARBA" id="ARBA00009865"/>
    </source>
</evidence>
<sequence>EIEVPDWVMNYDWLENEGDPTHLWAPAVTEKDGTVYLYYAASQFGTNQSAIGVASTDDPSSLESWEDHGTVVESEEGDDYNAIDGSPVYADGQWWLTFGSYWEGVKLQALNDNMTEVEGEMHWLQDRNYEVNAVEAPNIIERDGYYYLFTSWDTCCAGTDSTYKIAVGRSDSITGPYEDRDGIPLKGEDDIQNGGTIILDTEDNQIGPGGQDVYHDENSDTYYLAHHYYDGDDDGTPRLQIRELAWTEDGWPVAREYDLD</sequence>
<reference evidence="7 8" key="1">
    <citation type="submission" date="2018-10" db="EMBL/GenBank/DDBJ databases">
        <title>Draft genome sequence of Bacillus salarius IM0101, isolated from a hypersaline soil in Inner Mongolia, China.</title>
        <authorList>
            <person name="Yamprayoonswat W."/>
            <person name="Boonvisut S."/>
            <person name="Jumpathong W."/>
            <person name="Sittihan S."/>
            <person name="Ruangsuj P."/>
            <person name="Wanthongcharoen S."/>
            <person name="Thongpramul N."/>
            <person name="Pimmason S."/>
            <person name="Yu B."/>
            <person name="Yasawong M."/>
        </authorList>
    </citation>
    <scope>NUCLEOTIDE SEQUENCE [LARGE SCALE GENOMIC DNA]</scope>
    <source>
        <strain evidence="7 8">IM0101</strain>
    </source>
</reference>
<dbReference type="Proteomes" id="UP000275076">
    <property type="component" value="Unassembled WGS sequence"/>
</dbReference>
<dbReference type="PANTHER" id="PTHR43301">
    <property type="entry name" value="ARABINAN ENDO-1,5-ALPHA-L-ARABINOSIDASE"/>
    <property type="match status" value="1"/>
</dbReference>
<dbReference type="Gene3D" id="2.115.10.20">
    <property type="entry name" value="Glycosyl hydrolase domain, family 43"/>
    <property type="match status" value="1"/>
</dbReference>
<dbReference type="RefSeq" id="WP_143006075.1">
    <property type="nucleotide sequence ID" value="NZ_RBVX01000184.1"/>
</dbReference>
<dbReference type="EMBL" id="RBVX01000184">
    <property type="protein sequence ID" value="RSL28747.1"/>
    <property type="molecule type" value="Genomic_DNA"/>
</dbReference>
<comment type="similarity">
    <text evidence="2 6">Belongs to the glycosyl hydrolase 43 family.</text>
</comment>
<evidence type="ECO:0000313" key="8">
    <source>
        <dbReference type="Proteomes" id="UP000275076"/>
    </source>
</evidence>
<evidence type="ECO:0000256" key="1">
    <source>
        <dbReference type="ARBA" id="ARBA00004834"/>
    </source>
</evidence>
<dbReference type="OrthoDB" id="9801455at2"/>
<protein>
    <submittedName>
        <fullName evidence="7">Arabinan endo-1,5-alpha-L-arabinosidase</fullName>
    </submittedName>
</protein>
<evidence type="ECO:0000256" key="5">
    <source>
        <dbReference type="PIRSR" id="PIRSR606710-2"/>
    </source>
</evidence>
<evidence type="ECO:0000313" key="7">
    <source>
        <dbReference type="EMBL" id="RSL28747.1"/>
    </source>
</evidence>
<dbReference type="AlphaFoldDB" id="A0A3R9QEE7"/>
<evidence type="ECO:0000256" key="4">
    <source>
        <dbReference type="ARBA" id="ARBA00023295"/>
    </source>
</evidence>
<dbReference type="Pfam" id="PF04616">
    <property type="entry name" value="Glyco_hydro_43"/>
    <property type="match status" value="1"/>
</dbReference>
<gene>
    <name evidence="7" type="ORF">D7Z54_34870</name>
</gene>
<name>A0A3R9QEE7_9BACI</name>
<evidence type="ECO:0000256" key="6">
    <source>
        <dbReference type="RuleBase" id="RU361187"/>
    </source>
</evidence>
<dbReference type="InterPro" id="IPR050727">
    <property type="entry name" value="GH43_arabinanases"/>
</dbReference>
<proteinExistence type="inferred from homology"/>
<keyword evidence="3 6" id="KW-0378">Hydrolase</keyword>
<dbReference type="SUPFAM" id="SSF75005">
    <property type="entry name" value="Arabinanase/levansucrase/invertase"/>
    <property type="match status" value="1"/>
</dbReference>
<evidence type="ECO:0000256" key="3">
    <source>
        <dbReference type="ARBA" id="ARBA00022801"/>
    </source>
</evidence>
<keyword evidence="8" id="KW-1185">Reference proteome</keyword>